<sequence length="520" mass="58066">MSIFQDQNGQPIKFFVQKDLPQEIQSELHRTVTALGGRIESKVPRVGFVLVQPGTLEEQRLKSCWASHDRPERFFVPYTFVDACKVHGVLLKQIFVRDGQPLRLHIDSSIANVNVRAALSQRILHSGGDPSASAQSAQVILADPHTEIFQTLIKTYQSQPDKYVESYLWVKECADNGELYFTPVVYKNPGGRRAGEERTHFTEEDETNLCNWIALKIPFKETGGRTGNRLYQQLVEMANHSDYSWVTRHTWQSWRERYKKNAARLDPKIVGIVERNKPALGDKGQYGYIRKPEEKPKKLKKKAIEGGEDNAIPDASKDELAFLSQAFTIPPSSLIGAMSGTNIPSPILSASTSITSTTPGAVTGASTISISPEVLAARQNASEEEDDENEWEIREGDEPPPAWAKRKASIEEEKEVKPQTPAAASLSTNDSQTGPLHVVDQVILDVARRFRFTVEEVKEYYDKCGDLNRTTNRFTRMREVLASLPDDGEPPGLSATTPIFKPSTVVGGKQVYEKIMKGVV</sequence>
<protein>
    <submittedName>
        <fullName evidence="1">Uncharacterized protein</fullName>
    </submittedName>
</protein>
<name>A0ACB8UJY3_9APHY</name>
<evidence type="ECO:0000313" key="2">
    <source>
        <dbReference type="Proteomes" id="UP001055072"/>
    </source>
</evidence>
<dbReference type="Proteomes" id="UP001055072">
    <property type="component" value="Unassembled WGS sequence"/>
</dbReference>
<reference evidence="1" key="1">
    <citation type="journal article" date="2021" name="Environ. Microbiol.">
        <title>Gene family expansions and transcriptome signatures uncover fungal adaptations to wood decay.</title>
        <authorList>
            <person name="Hage H."/>
            <person name="Miyauchi S."/>
            <person name="Viragh M."/>
            <person name="Drula E."/>
            <person name="Min B."/>
            <person name="Chaduli D."/>
            <person name="Navarro D."/>
            <person name="Favel A."/>
            <person name="Norest M."/>
            <person name="Lesage-Meessen L."/>
            <person name="Balint B."/>
            <person name="Merenyi Z."/>
            <person name="de Eugenio L."/>
            <person name="Morin E."/>
            <person name="Martinez A.T."/>
            <person name="Baldrian P."/>
            <person name="Stursova M."/>
            <person name="Martinez M.J."/>
            <person name="Novotny C."/>
            <person name="Magnuson J.K."/>
            <person name="Spatafora J.W."/>
            <person name="Maurice S."/>
            <person name="Pangilinan J."/>
            <person name="Andreopoulos W."/>
            <person name="LaButti K."/>
            <person name="Hundley H."/>
            <person name="Na H."/>
            <person name="Kuo A."/>
            <person name="Barry K."/>
            <person name="Lipzen A."/>
            <person name="Henrissat B."/>
            <person name="Riley R."/>
            <person name="Ahrendt S."/>
            <person name="Nagy L.G."/>
            <person name="Grigoriev I.V."/>
            <person name="Martin F."/>
            <person name="Rosso M.N."/>
        </authorList>
    </citation>
    <scope>NUCLEOTIDE SEQUENCE</scope>
    <source>
        <strain evidence="1">CBS 384.51</strain>
    </source>
</reference>
<accession>A0ACB8UJY3</accession>
<organism evidence="1 2">
    <name type="scientific">Irpex rosettiformis</name>
    <dbReference type="NCBI Taxonomy" id="378272"/>
    <lineage>
        <taxon>Eukaryota</taxon>
        <taxon>Fungi</taxon>
        <taxon>Dikarya</taxon>
        <taxon>Basidiomycota</taxon>
        <taxon>Agaricomycotina</taxon>
        <taxon>Agaricomycetes</taxon>
        <taxon>Polyporales</taxon>
        <taxon>Irpicaceae</taxon>
        <taxon>Irpex</taxon>
    </lineage>
</organism>
<comment type="caution">
    <text evidence="1">The sequence shown here is derived from an EMBL/GenBank/DDBJ whole genome shotgun (WGS) entry which is preliminary data.</text>
</comment>
<evidence type="ECO:0000313" key="1">
    <source>
        <dbReference type="EMBL" id="KAI0094708.1"/>
    </source>
</evidence>
<keyword evidence="2" id="KW-1185">Reference proteome</keyword>
<proteinExistence type="predicted"/>
<gene>
    <name evidence="1" type="ORF">BDY19DRAFT_1062111</name>
</gene>
<dbReference type="EMBL" id="MU274900">
    <property type="protein sequence ID" value="KAI0094708.1"/>
    <property type="molecule type" value="Genomic_DNA"/>
</dbReference>